<dbReference type="PANTHER" id="PTHR14957">
    <property type="entry name" value="UBIQUITIN-LIKE-CONJUGATING ENZYME ATG10"/>
    <property type="match status" value="1"/>
</dbReference>
<dbReference type="AlphaFoldDB" id="A0A6G0YPU3"/>
<gene>
    <name evidence="8" type="ORF">FWK35_00014028</name>
</gene>
<evidence type="ECO:0000313" key="8">
    <source>
        <dbReference type="EMBL" id="KAF0759484.1"/>
    </source>
</evidence>
<organism evidence="8 9">
    <name type="scientific">Aphis craccivora</name>
    <name type="common">Cowpea aphid</name>
    <dbReference type="NCBI Taxonomy" id="307492"/>
    <lineage>
        <taxon>Eukaryota</taxon>
        <taxon>Metazoa</taxon>
        <taxon>Ecdysozoa</taxon>
        <taxon>Arthropoda</taxon>
        <taxon>Hexapoda</taxon>
        <taxon>Insecta</taxon>
        <taxon>Pterygota</taxon>
        <taxon>Neoptera</taxon>
        <taxon>Paraneoptera</taxon>
        <taxon>Hemiptera</taxon>
        <taxon>Sternorrhyncha</taxon>
        <taxon>Aphidomorpha</taxon>
        <taxon>Aphidoidea</taxon>
        <taxon>Aphididae</taxon>
        <taxon>Aphidini</taxon>
        <taxon>Aphis</taxon>
        <taxon>Aphis</taxon>
    </lineage>
</organism>
<evidence type="ECO:0000256" key="6">
    <source>
        <dbReference type="ARBA" id="ARBA00029833"/>
    </source>
</evidence>
<reference evidence="8 9" key="1">
    <citation type="submission" date="2019-08" db="EMBL/GenBank/DDBJ databases">
        <title>Whole genome of Aphis craccivora.</title>
        <authorList>
            <person name="Voronova N.V."/>
            <person name="Shulinski R.S."/>
            <person name="Bandarenka Y.V."/>
            <person name="Zhorov D.G."/>
            <person name="Warner D."/>
        </authorList>
    </citation>
    <scope>NUCLEOTIDE SEQUENCE [LARGE SCALE GENOMIC DNA]</scope>
    <source>
        <strain evidence="8">180601</strain>
        <tissue evidence="8">Whole Body</tissue>
    </source>
</reference>
<keyword evidence="9" id="KW-1185">Reference proteome</keyword>
<proteinExistence type="inferred from homology"/>
<evidence type="ECO:0000256" key="2">
    <source>
        <dbReference type="ARBA" id="ARBA00021099"/>
    </source>
</evidence>
<dbReference type="GO" id="GO:0005829">
    <property type="term" value="C:cytosol"/>
    <property type="evidence" value="ECO:0007669"/>
    <property type="project" value="TreeGrafter"/>
</dbReference>
<dbReference type="PANTHER" id="PTHR14957:SF1">
    <property type="entry name" value="UBIQUITIN-LIKE-CONJUGATING ENZYME ATG10"/>
    <property type="match status" value="1"/>
</dbReference>
<protein>
    <recommendedName>
        <fullName evidence="2">Ubiquitin-like-conjugating enzyme ATG10</fullName>
    </recommendedName>
    <alternativeName>
        <fullName evidence="6">Autophagy-related protein 10</fullName>
    </alternativeName>
</protein>
<dbReference type="GO" id="GO:0000045">
    <property type="term" value="P:autophagosome assembly"/>
    <property type="evidence" value="ECO:0007669"/>
    <property type="project" value="TreeGrafter"/>
</dbReference>
<dbReference type="Proteomes" id="UP000478052">
    <property type="component" value="Unassembled WGS sequence"/>
</dbReference>
<dbReference type="GO" id="GO:0061651">
    <property type="term" value="F:Atg12 conjugating enzyme activity"/>
    <property type="evidence" value="ECO:0007669"/>
    <property type="project" value="TreeGrafter"/>
</dbReference>
<keyword evidence="3" id="KW-0808">Transferase</keyword>
<evidence type="ECO:0000313" key="9">
    <source>
        <dbReference type="Proteomes" id="UP000478052"/>
    </source>
</evidence>
<evidence type="ECO:0000256" key="4">
    <source>
        <dbReference type="ARBA" id="ARBA00022786"/>
    </source>
</evidence>
<dbReference type="EMBL" id="VUJU01002980">
    <property type="protein sequence ID" value="KAF0759484.1"/>
    <property type="molecule type" value="Genomic_DNA"/>
</dbReference>
<keyword evidence="4" id="KW-0833">Ubl conjugation pathway</keyword>
<dbReference type="GO" id="GO:0000422">
    <property type="term" value="P:autophagy of mitochondrion"/>
    <property type="evidence" value="ECO:0007669"/>
    <property type="project" value="TreeGrafter"/>
</dbReference>
<evidence type="ECO:0000256" key="1">
    <source>
        <dbReference type="ARBA" id="ARBA00005696"/>
    </source>
</evidence>
<dbReference type="Gene3D" id="3.30.1460.50">
    <property type="match status" value="1"/>
</dbReference>
<dbReference type="InterPro" id="IPR007135">
    <property type="entry name" value="Atg3/Atg10"/>
</dbReference>
<comment type="caution">
    <text evidence="8">The sequence shown here is derived from an EMBL/GenBank/DDBJ whole genome shotgun (WGS) entry which is preliminary data.</text>
</comment>
<feature type="region of interest" description="Disordered" evidence="7">
    <location>
        <begin position="15"/>
        <end position="41"/>
    </location>
</feature>
<keyword evidence="5" id="KW-0072">Autophagy</keyword>
<name>A0A6G0YPU3_APHCR</name>
<dbReference type="Pfam" id="PF03987">
    <property type="entry name" value="Autophagy_act_C"/>
    <property type="match status" value="1"/>
</dbReference>
<evidence type="ECO:0000256" key="7">
    <source>
        <dbReference type="SAM" id="MobiDB-lite"/>
    </source>
</evidence>
<accession>A0A6G0YPU3</accession>
<evidence type="ECO:0000256" key="3">
    <source>
        <dbReference type="ARBA" id="ARBA00022679"/>
    </source>
</evidence>
<evidence type="ECO:0000256" key="5">
    <source>
        <dbReference type="ARBA" id="ARBA00023006"/>
    </source>
</evidence>
<dbReference type="GO" id="GO:0032446">
    <property type="term" value="P:protein modification by small protein conjugation"/>
    <property type="evidence" value="ECO:0007669"/>
    <property type="project" value="TreeGrafter"/>
</dbReference>
<sequence>MGPCSPKIICGVNRRSDGQRWRPYQRGRRSYQPRAESAHKNGTTAKNKFIKFWPWAAEQHGGRRRSPSFKSARRVSQSAAAAAVSTPIMSMTYQQFVDYATDLKSHSDSIDDGWSLCQYQCPMNENYIKYLVKKDIQKLNKFSLKSDHSDSHTKNNIPVVREYHILYNPSYSCPDVFFNMWSTDGKLLSLEHVWSLVHYFLKENVERDKWNAITQEIHPFFSTPFFRLHPCKNTHVLEMLGFSSKNNYDYDIGMGWLLQFKWLSTNPKFCSIPLLFNPLIAWLSTISPLIGLEIHLSYGNKDSKVEFT</sequence>
<comment type="similarity">
    <text evidence="1">Belongs to the ATG10 family.</text>
</comment>
<dbReference type="OrthoDB" id="4089664at2759"/>